<dbReference type="RefSeq" id="WP_159633307.1">
    <property type="nucleotide sequence ID" value="NZ_JAUSSY010000004.1"/>
</dbReference>
<dbReference type="PROSITE" id="PS01047">
    <property type="entry name" value="HMA_1"/>
    <property type="match status" value="1"/>
</dbReference>
<dbReference type="InterPro" id="IPR036163">
    <property type="entry name" value="HMA_dom_sf"/>
</dbReference>
<dbReference type="CDD" id="cd00371">
    <property type="entry name" value="HMA"/>
    <property type="match status" value="1"/>
</dbReference>
<dbReference type="Proteomes" id="UP001226389">
    <property type="component" value="Unassembled WGS sequence"/>
</dbReference>
<feature type="chain" id="PRO_5047139165" evidence="2">
    <location>
        <begin position="25"/>
        <end position="118"/>
    </location>
</feature>
<dbReference type="SUPFAM" id="SSF55008">
    <property type="entry name" value="HMA, heavy metal-associated domain"/>
    <property type="match status" value="1"/>
</dbReference>
<reference evidence="4 5" key="1">
    <citation type="submission" date="2023-07" db="EMBL/GenBank/DDBJ databases">
        <title>Sorghum-associated microbial communities from plants grown in Nebraska, USA.</title>
        <authorList>
            <person name="Schachtman D."/>
        </authorList>
    </citation>
    <scope>NUCLEOTIDE SEQUENCE [LARGE SCALE GENOMIC DNA]</scope>
    <source>
        <strain evidence="4 5">DS994</strain>
    </source>
</reference>
<keyword evidence="1" id="KW-0479">Metal-binding</keyword>
<evidence type="ECO:0000256" key="2">
    <source>
        <dbReference type="SAM" id="SignalP"/>
    </source>
</evidence>
<dbReference type="InterPro" id="IPR006121">
    <property type="entry name" value="HMA_dom"/>
</dbReference>
<evidence type="ECO:0000313" key="5">
    <source>
        <dbReference type="Proteomes" id="UP001226389"/>
    </source>
</evidence>
<accession>A0ABT9UEW5</accession>
<name>A0ABT9UEW5_9MICC</name>
<sequence length="118" mass="11337">MNTGNRPQLPLASSGCSCCAPASAAQPSGTLTAPATQVSPVGVVNAHAESSTPRTYAVAGMTCGHCVRSVETAVSAVPGVTSASVDLVPGGSSPLAVIGSAPDADVRAAIESAGYALA</sequence>
<feature type="signal peptide" evidence="2">
    <location>
        <begin position="1"/>
        <end position="24"/>
    </location>
</feature>
<evidence type="ECO:0000259" key="3">
    <source>
        <dbReference type="PROSITE" id="PS50846"/>
    </source>
</evidence>
<proteinExistence type="predicted"/>
<dbReference type="Pfam" id="PF00403">
    <property type="entry name" value="HMA"/>
    <property type="match status" value="1"/>
</dbReference>
<dbReference type="Gene3D" id="3.30.70.100">
    <property type="match status" value="1"/>
</dbReference>
<evidence type="ECO:0000313" key="4">
    <source>
        <dbReference type="EMBL" id="MDQ0118176.1"/>
    </source>
</evidence>
<protein>
    <submittedName>
        <fullName evidence="4">Copper chaperone CopZ</fullName>
    </submittedName>
</protein>
<organism evidence="4 5">
    <name type="scientific">Pseudarthrobacter defluvii</name>
    <dbReference type="NCBI Taxonomy" id="410837"/>
    <lineage>
        <taxon>Bacteria</taxon>
        <taxon>Bacillati</taxon>
        <taxon>Actinomycetota</taxon>
        <taxon>Actinomycetes</taxon>
        <taxon>Micrococcales</taxon>
        <taxon>Micrococcaceae</taxon>
        <taxon>Pseudarthrobacter</taxon>
    </lineage>
</organism>
<dbReference type="PROSITE" id="PS50846">
    <property type="entry name" value="HMA_2"/>
    <property type="match status" value="1"/>
</dbReference>
<feature type="domain" description="HMA" evidence="3">
    <location>
        <begin position="52"/>
        <end position="118"/>
    </location>
</feature>
<keyword evidence="5" id="KW-1185">Reference proteome</keyword>
<dbReference type="EMBL" id="JAUSSY010000004">
    <property type="protein sequence ID" value="MDQ0118176.1"/>
    <property type="molecule type" value="Genomic_DNA"/>
</dbReference>
<comment type="caution">
    <text evidence="4">The sequence shown here is derived from an EMBL/GenBank/DDBJ whole genome shotgun (WGS) entry which is preliminary data.</text>
</comment>
<evidence type="ECO:0000256" key="1">
    <source>
        <dbReference type="ARBA" id="ARBA00022723"/>
    </source>
</evidence>
<gene>
    <name evidence="4" type="ORF">J2T22_001353</name>
</gene>
<dbReference type="InterPro" id="IPR017969">
    <property type="entry name" value="Heavy-metal-associated_CS"/>
</dbReference>
<keyword evidence="2" id="KW-0732">Signal</keyword>
<dbReference type="PROSITE" id="PS51257">
    <property type="entry name" value="PROKAR_LIPOPROTEIN"/>
    <property type="match status" value="1"/>
</dbReference>